<dbReference type="InterPro" id="IPR011048">
    <property type="entry name" value="Haem_d1_sf"/>
</dbReference>
<reference evidence="7 8" key="1">
    <citation type="submission" date="2020-11" db="EMBL/GenBank/DDBJ databases">
        <authorList>
            <person name="Kim M.K."/>
        </authorList>
    </citation>
    <scope>NUCLEOTIDE SEQUENCE [LARGE SCALE GENOMIC DNA]</scope>
    <source>
        <strain evidence="7 8">BT439</strain>
    </source>
</reference>
<dbReference type="RefSeq" id="WP_196288050.1">
    <property type="nucleotide sequence ID" value="NZ_JADQDP010000004.1"/>
</dbReference>
<accession>A0A931BK35</accession>
<dbReference type="SUPFAM" id="SSF50974">
    <property type="entry name" value="Nitrous oxide reductase, N-terminal domain"/>
    <property type="match status" value="1"/>
</dbReference>
<dbReference type="Gene3D" id="2.130.10.10">
    <property type="entry name" value="YVTN repeat-like/Quinoprotein amine dehydrogenase"/>
    <property type="match status" value="1"/>
</dbReference>
<feature type="domain" description="Calx-beta" evidence="6">
    <location>
        <begin position="204"/>
        <end position="301"/>
    </location>
</feature>
<dbReference type="PANTHER" id="PTHR46928">
    <property type="entry name" value="MESENCHYME-SPECIFIC CELL SURFACE GLYCOPROTEIN"/>
    <property type="match status" value="1"/>
</dbReference>
<dbReference type="InterPro" id="IPR003644">
    <property type="entry name" value="Calx_beta"/>
</dbReference>
<dbReference type="SUPFAM" id="SSF51004">
    <property type="entry name" value="C-terminal (heme d1) domain of cytochrome cd1-nitrite reductase"/>
    <property type="match status" value="1"/>
</dbReference>
<keyword evidence="1 5" id="KW-0732">Signal</keyword>
<keyword evidence="8" id="KW-1185">Reference proteome</keyword>
<dbReference type="InterPro" id="IPR011045">
    <property type="entry name" value="N2O_reductase_N"/>
</dbReference>
<organism evidence="7 8">
    <name type="scientific">Hymenobacter properus</name>
    <dbReference type="NCBI Taxonomy" id="2791026"/>
    <lineage>
        <taxon>Bacteria</taxon>
        <taxon>Pseudomonadati</taxon>
        <taxon>Bacteroidota</taxon>
        <taxon>Cytophagia</taxon>
        <taxon>Cytophagales</taxon>
        <taxon>Hymenobacteraceae</taxon>
        <taxon>Hymenobacter</taxon>
    </lineage>
</organism>
<dbReference type="Pfam" id="PF22494">
    <property type="entry name" value="choice_anch_I"/>
    <property type="match status" value="1"/>
</dbReference>
<dbReference type="Gene3D" id="2.60.40.2030">
    <property type="match status" value="1"/>
</dbReference>
<dbReference type="GO" id="GO:0007154">
    <property type="term" value="P:cell communication"/>
    <property type="evidence" value="ECO:0007669"/>
    <property type="project" value="InterPro"/>
</dbReference>
<feature type="region of interest" description="Disordered" evidence="4">
    <location>
        <begin position="730"/>
        <end position="750"/>
    </location>
</feature>
<proteinExistence type="predicted"/>
<dbReference type="PANTHER" id="PTHR46928:SF1">
    <property type="entry name" value="MESENCHYME-SPECIFIC CELL SURFACE GLYCOPROTEIN"/>
    <property type="match status" value="1"/>
</dbReference>
<sequence length="920" mass="96273">MRLNAYISQFSAALLLAIGVAGTSAQAQTVTQGFENSAADTWSFTPTPATYNDLAATDQWGILTTIGTAGTGLTVATPSAGANLWGGRDLEGPLTNNVSIWHYLDFAPVAIASGSTAANTVTFKYFSNAFDASDSLAYTVQFDNGTTWALPRTYTQLNKNTQAWTTVTATVPAGSTHARLRLAVRQNGNDDWVAFDEVSLSRVATAVTPDLGFANSTTPLIVNENAGTVAIPLSIRNAGTTASTVEAVVAPLGTATAGSDFTFASAQTITFAPGSTTATLTLPILDDATAEAAEYFTVRLQNPSNATLTAGATEFMVFIKDNDTQAPARTNNLRLNLLGSYQNGTSGTNSAEIVAHDPSTQRLYVANSVGGKLDILNFSTPGALTSVASVNISTYGGINSVAVRNGLVACAIENAAPQQNGSIVFFDQNGTFIKQVTVGAMPDMITFSPDGHYLITANEGEPNQAYTDDPIGSVSVVDMTGGISAVTQARVTTLDFSAYNSQAAALRTSGIRIYGGPAGTPSSVAQDLEPEYVTVSADSRTAYIGLQENNVIATLDLTTLQFTSLRPLGFQDHSQPGFSLDASDQSGEVLMANWPIRGMRQPDAIASFELPASLGGGRYLITANEGDAREYTGMSEVNRLGDAAYVLDPTAFPQAAMLKNTSALGRLNVTNKLGDTDGDGDFDQIYAYGGRSFSILNANTGALVHDSGDLLERVTSTDAAFGSIFNASNTTGNPVRKNRSDDKGPEPEGTTIGMIRDTTYAFVSMERVGGVVVLNVNDPANPRLVQYINNRSLTAGTGDQGPEGIVFISAANSPTGTPLLLLANEVSSTVAVYQVGLRGTVTALKNGKFAAEALYCFPNPAAADASVRFSRPVAGTLLDGLGRVVRQLPVATDKLDVRGLPAGLYLLRATDGATSRLLVR</sequence>
<dbReference type="GO" id="GO:0016020">
    <property type="term" value="C:membrane"/>
    <property type="evidence" value="ECO:0007669"/>
    <property type="project" value="InterPro"/>
</dbReference>
<dbReference type="InterPro" id="IPR055188">
    <property type="entry name" value="Choice_anch_I"/>
</dbReference>
<evidence type="ECO:0000256" key="5">
    <source>
        <dbReference type="SAM" id="SignalP"/>
    </source>
</evidence>
<dbReference type="Pfam" id="PF03160">
    <property type="entry name" value="Calx-beta"/>
    <property type="match status" value="1"/>
</dbReference>
<comment type="caution">
    <text evidence="7">The sequence shown here is derived from an EMBL/GenBank/DDBJ whole genome shotgun (WGS) entry which is preliminary data.</text>
</comment>
<name>A0A931BK35_9BACT</name>
<evidence type="ECO:0000256" key="3">
    <source>
        <dbReference type="ARBA" id="ARBA00022837"/>
    </source>
</evidence>
<protein>
    <submittedName>
        <fullName evidence="7">Choice-of-anchor I family protein</fullName>
    </submittedName>
</protein>
<evidence type="ECO:0000259" key="6">
    <source>
        <dbReference type="SMART" id="SM00237"/>
    </source>
</evidence>
<gene>
    <name evidence="7" type="ORF">I2I01_18835</name>
</gene>
<evidence type="ECO:0000256" key="4">
    <source>
        <dbReference type="SAM" id="MobiDB-lite"/>
    </source>
</evidence>
<evidence type="ECO:0000313" key="7">
    <source>
        <dbReference type="EMBL" id="MBF9143708.1"/>
    </source>
</evidence>
<dbReference type="AlphaFoldDB" id="A0A931BK35"/>
<dbReference type="SMART" id="SM00237">
    <property type="entry name" value="Calx_beta"/>
    <property type="match status" value="1"/>
</dbReference>
<evidence type="ECO:0000256" key="2">
    <source>
        <dbReference type="ARBA" id="ARBA00022737"/>
    </source>
</evidence>
<dbReference type="NCBIfam" id="NF038117">
    <property type="entry name" value="choice_anch_I"/>
    <property type="match status" value="1"/>
</dbReference>
<dbReference type="InterPro" id="IPR015943">
    <property type="entry name" value="WD40/YVTN_repeat-like_dom_sf"/>
</dbReference>
<feature type="signal peptide" evidence="5">
    <location>
        <begin position="1"/>
        <end position="27"/>
    </location>
</feature>
<keyword evidence="2" id="KW-0677">Repeat</keyword>
<dbReference type="Proteomes" id="UP000645610">
    <property type="component" value="Unassembled WGS sequence"/>
</dbReference>
<evidence type="ECO:0000313" key="8">
    <source>
        <dbReference type="Proteomes" id="UP000645610"/>
    </source>
</evidence>
<dbReference type="InterPro" id="IPR052956">
    <property type="entry name" value="Mesenchyme-surface_protein"/>
</dbReference>
<dbReference type="SUPFAM" id="SSF141072">
    <property type="entry name" value="CalX-like"/>
    <property type="match status" value="1"/>
</dbReference>
<dbReference type="InterPro" id="IPR038081">
    <property type="entry name" value="CalX-like_sf"/>
</dbReference>
<keyword evidence="3" id="KW-0106">Calcium</keyword>
<feature type="chain" id="PRO_5037116076" evidence="5">
    <location>
        <begin position="28"/>
        <end position="920"/>
    </location>
</feature>
<evidence type="ECO:0000256" key="1">
    <source>
        <dbReference type="ARBA" id="ARBA00022729"/>
    </source>
</evidence>
<dbReference type="EMBL" id="JADQDP010000004">
    <property type="protein sequence ID" value="MBF9143708.1"/>
    <property type="molecule type" value="Genomic_DNA"/>
</dbReference>